<keyword evidence="4" id="KW-0378">Hydrolase</keyword>
<protein>
    <recommendedName>
        <fullName evidence="8">Type II toxin-antitoxin system HicA family toxin</fullName>
    </recommendedName>
</protein>
<dbReference type="Gene3D" id="3.30.920.30">
    <property type="entry name" value="Hypothetical protein"/>
    <property type="match status" value="1"/>
</dbReference>
<evidence type="ECO:0000256" key="1">
    <source>
        <dbReference type="ARBA" id="ARBA00022649"/>
    </source>
</evidence>
<keyword evidence="5" id="KW-0694">RNA-binding</keyword>
<dbReference type="Pfam" id="PF07927">
    <property type="entry name" value="HicA_toxin"/>
    <property type="match status" value="1"/>
</dbReference>
<evidence type="ECO:0000313" key="7">
    <source>
        <dbReference type="EMBL" id="KKK75797.1"/>
    </source>
</evidence>
<dbReference type="InterPro" id="IPR012933">
    <property type="entry name" value="HicA_mRNA_interferase"/>
</dbReference>
<proteinExistence type="predicted"/>
<comment type="caution">
    <text evidence="7">The sequence shown here is derived from an EMBL/GenBank/DDBJ whole genome shotgun (WGS) entry which is preliminary data.</text>
</comment>
<sequence>MKLPVISGKEAIRAFQKAGWSIERRAKSRHIIMKKSGMKTTLSIPEHKTLDRGLLRALIRDAYISTVEFSELLRK</sequence>
<evidence type="ECO:0000256" key="5">
    <source>
        <dbReference type="ARBA" id="ARBA00022884"/>
    </source>
</evidence>
<organism evidence="7">
    <name type="scientific">marine sediment metagenome</name>
    <dbReference type="NCBI Taxonomy" id="412755"/>
    <lineage>
        <taxon>unclassified sequences</taxon>
        <taxon>metagenomes</taxon>
        <taxon>ecological metagenomes</taxon>
    </lineage>
</organism>
<dbReference type="GO" id="GO:0004519">
    <property type="term" value="F:endonuclease activity"/>
    <property type="evidence" value="ECO:0007669"/>
    <property type="project" value="UniProtKB-KW"/>
</dbReference>
<keyword evidence="1" id="KW-1277">Toxin-antitoxin system</keyword>
<dbReference type="SUPFAM" id="SSF54786">
    <property type="entry name" value="YcfA/nrd intein domain"/>
    <property type="match status" value="1"/>
</dbReference>
<evidence type="ECO:0000256" key="4">
    <source>
        <dbReference type="ARBA" id="ARBA00022801"/>
    </source>
</evidence>
<name>A0A0F8Y306_9ZZZZ</name>
<keyword evidence="3" id="KW-0255">Endonuclease</keyword>
<gene>
    <name evidence="7" type="ORF">LCGC14_2870130</name>
</gene>
<evidence type="ECO:0000256" key="6">
    <source>
        <dbReference type="ARBA" id="ARBA00023016"/>
    </source>
</evidence>
<dbReference type="GO" id="GO:0016787">
    <property type="term" value="F:hydrolase activity"/>
    <property type="evidence" value="ECO:0007669"/>
    <property type="project" value="UniProtKB-KW"/>
</dbReference>
<evidence type="ECO:0000256" key="2">
    <source>
        <dbReference type="ARBA" id="ARBA00022722"/>
    </source>
</evidence>
<reference evidence="7" key="1">
    <citation type="journal article" date="2015" name="Nature">
        <title>Complex archaea that bridge the gap between prokaryotes and eukaryotes.</title>
        <authorList>
            <person name="Spang A."/>
            <person name="Saw J.H."/>
            <person name="Jorgensen S.L."/>
            <person name="Zaremba-Niedzwiedzka K."/>
            <person name="Martijn J."/>
            <person name="Lind A.E."/>
            <person name="van Eijk R."/>
            <person name="Schleper C."/>
            <person name="Guy L."/>
            <person name="Ettema T.J."/>
        </authorList>
    </citation>
    <scope>NUCLEOTIDE SEQUENCE</scope>
</reference>
<keyword evidence="6" id="KW-0346">Stress response</keyword>
<accession>A0A0F8Y306</accession>
<evidence type="ECO:0000256" key="3">
    <source>
        <dbReference type="ARBA" id="ARBA00022759"/>
    </source>
</evidence>
<dbReference type="InterPro" id="IPR038570">
    <property type="entry name" value="HicA_sf"/>
</dbReference>
<dbReference type="AlphaFoldDB" id="A0A0F8Y306"/>
<dbReference type="GO" id="GO:0003729">
    <property type="term" value="F:mRNA binding"/>
    <property type="evidence" value="ECO:0007669"/>
    <property type="project" value="InterPro"/>
</dbReference>
<evidence type="ECO:0008006" key="8">
    <source>
        <dbReference type="Google" id="ProtNLM"/>
    </source>
</evidence>
<keyword evidence="2" id="KW-0540">Nuclease</keyword>
<dbReference type="EMBL" id="LAZR01055697">
    <property type="protein sequence ID" value="KKK75797.1"/>
    <property type="molecule type" value="Genomic_DNA"/>
</dbReference>